<dbReference type="RefSeq" id="WP_248477731.1">
    <property type="nucleotide sequence ID" value="NZ_JALPRF010000002.1"/>
</dbReference>
<reference evidence="1 2" key="1">
    <citation type="submission" date="2022-04" db="EMBL/GenBank/DDBJ databases">
        <title>Spirosoma sp. strain RP8 genome sequencing and assembly.</title>
        <authorList>
            <person name="Jung Y."/>
        </authorList>
    </citation>
    <scope>NUCLEOTIDE SEQUENCE [LARGE SCALE GENOMIC DNA]</scope>
    <source>
        <strain evidence="1 2">RP8</strain>
    </source>
</reference>
<proteinExistence type="predicted"/>
<evidence type="ECO:0008006" key="3">
    <source>
        <dbReference type="Google" id="ProtNLM"/>
    </source>
</evidence>
<sequence length="151" mass="17159">MEDFQEKVENLAERFAEAKKSGVKGKSPLDTFRENYIKLNESVINPLITDLNNILSTSGSKLDFVVSDLQNESYLSTQIVFHDVDKKWNLLSDPYLLVEGYPKNNQIVISEGLSKEWGTKISVEEVNEDIIESYKKTIASNLVNLMEKQLA</sequence>
<name>A0ABT0HLU6_9BACT</name>
<protein>
    <recommendedName>
        <fullName evidence="3">DUF3806 domain-containing protein</fullName>
    </recommendedName>
</protein>
<gene>
    <name evidence="1" type="ORF">M0L20_14880</name>
</gene>
<organism evidence="1 2">
    <name type="scientific">Spirosoma liriopis</name>
    <dbReference type="NCBI Taxonomy" id="2937440"/>
    <lineage>
        <taxon>Bacteria</taxon>
        <taxon>Pseudomonadati</taxon>
        <taxon>Bacteroidota</taxon>
        <taxon>Cytophagia</taxon>
        <taxon>Cytophagales</taxon>
        <taxon>Cytophagaceae</taxon>
        <taxon>Spirosoma</taxon>
    </lineage>
</organism>
<evidence type="ECO:0000313" key="2">
    <source>
        <dbReference type="Proteomes" id="UP001202180"/>
    </source>
</evidence>
<accession>A0ABT0HLU6</accession>
<comment type="caution">
    <text evidence="1">The sequence shown here is derived from an EMBL/GenBank/DDBJ whole genome shotgun (WGS) entry which is preliminary data.</text>
</comment>
<dbReference type="EMBL" id="JALPRF010000002">
    <property type="protein sequence ID" value="MCK8493151.1"/>
    <property type="molecule type" value="Genomic_DNA"/>
</dbReference>
<dbReference type="Proteomes" id="UP001202180">
    <property type="component" value="Unassembled WGS sequence"/>
</dbReference>
<keyword evidence="2" id="KW-1185">Reference proteome</keyword>
<evidence type="ECO:0000313" key="1">
    <source>
        <dbReference type="EMBL" id="MCK8493151.1"/>
    </source>
</evidence>